<evidence type="ECO:0000313" key="6">
    <source>
        <dbReference type="Proteomes" id="UP001487740"/>
    </source>
</evidence>
<evidence type="ECO:0000313" key="5">
    <source>
        <dbReference type="EMBL" id="KAK8406320.1"/>
    </source>
</evidence>
<gene>
    <name evidence="5" type="ORF">O3P69_007188</name>
</gene>
<comment type="subcellular location">
    <subcellularLocation>
        <location evidence="1">Cytoplasm</location>
    </subcellularLocation>
</comment>
<protein>
    <recommendedName>
        <fullName evidence="3">Protein C10</fullName>
    </recommendedName>
</protein>
<accession>A0AAW0V607</accession>
<keyword evidence="4" id="KW-0963">Cytoplasm</keyword>
<evidence type="ECO:0000256" key="3">
    <source>
        <dbReference type="ARBA" id="ARBA00020502"/>
    </source>
</evidence>
<comment type="similarity">
    <text evidence="2">Belongs to the UPF0456 family.</text>
</comment>
<dbReference type="InterPro" id="IPR026317">
    <property type="entry name" value="P_C10"/>
</dbReference>
<name>A0AAW0V607_SCYPA</name>
<dbReference type="AlphaFoldDB" id="A0AAW0V607"/>
<evidence type="ECO:0000256" key="1">
    <source>
        <dbReference type="ARBA" id="ARBA00004496"/>
    </source>
</evidence>
<dbReference type="GO" id="GO:0009791">
    <property type="term" value="P:post-embryonic development"/>
    <property type="evidence" value="ECO:0007669"/>
    <property type="project" value="TreeGrafter"/>
</dbReference>
<dbReference type="EMBL" id="JARAKH010000002">
    <property type="protein sequence ID" value="KAK8406320.1"/>
    <property type="molecule type" value="Genomic_DNA"/>
</dbReference>
<proteinExistence type="inferred from homology"/>
<comment type="caution">
    <text evidence="5">The sequence shown here is derived from an EMBL/GenBank/DDBJ whole genome shotgun (WGS) entry which is preliminary data.</text>
</comment>
<keyword evidence="6" id="KW-1185">Reference proteome</keyword>
<dbReference type="GO" id="GO:0005737">
    <property type="term" value="C:cytoplasm"/>
    <property type="evidence" value="ECO:0007669"/>
    <property type="project" value="UniProtKB-SubCell"/>
</dbReference>
<dbReference type="PANTHER" id="PTHR13463:SF3">
    <property type="entry name" value="PROTEIN C10"/>
    <property type="match status" value="1"/>
</dbReference>
<dbReference type="Proteomes" id="UP001487740">
    <property type="component" value="Unassembled WGS sequence"/>
</dbReference>
<dbReference type="PANTHER" id="PTHR13463">
    <property type="entry name" value="PROTEIN C10"/>
    <property type="match status" value="1"/>
</dbReference>
<reference evidence="5 6" key="1">
    <citation type="submission" date="2023-03" db="EMBL/GenBank/DDBJ databases">
        <title>High-quality genome of Scylla paramamosain provides insights in environmental adaptation.</title>
        <authorList>
            <person name="Zhang L."/>
        </authorList>
    </citation>
    <scope>NUCLEOTIDE SEQUENCE [LARGE SCALE GENOMIC DNA]</scope>
    <source>
        <strain evidence="5">LZ_2023a</strain>
        <tissue evidence="5">Muscle</tissue>
    </source>
</reference>
<dbReference type="Pfam" id="PF14974">
    <property type="entry name" value="P_C10"/>
    <property type="match status" value="1"/>
</dbReference>
<organism evidence="5 6">
    <name type="scientific">Scylla paramamosain</name>
    <name type="common">Mud crab</name>
    <dbReference type="NCBI Taxonomy" id="85552"/>
    <lineage>
        <taxon>Eukaryota</taxon>
        <taxon>Metazoa</taxon>
        <taxon>Ecdysozoa</taxon>
        <taxon>Arthropoda</taxon>
        <taxon>Crustacea</taxon>
        <taxon>Multicrustacea</taxon>
        <taxon>Malacostraca</taxon>
        <taxon>Eumalacostraca</taxon>
        <taxon>Eucarida</taxon>
        <taxon>Decapoda</taxon>
        <taxon>Pleocyemata</taxon>
        <taxon>Brachyura</taxon>
        <taxon>Eubrachyura</taxon>
        <taxon>Portunoidea</taxon>
        <taxon>Portunidae</taxon>
        <taxon>Portuninae</taxon>
        <taxon>Scylla</taxon>
    </lineage>
</organism>
<sequence>MATSEVEGFPDNFTPDKAKAALQEILAALTGGEVVEALESARETAGNDMVALMTRVFPLVTQVTTKVISNYGFTQDGVGAENNCPATQHCQGIFVAKKISKHRFHATS</sequence>
<evidence type="ECO:0000256" key="2">
    <source>
        <dbReference type="ARBA" id="ARBA00007083"/>
    </source>
</evidence>
<evidence type="ECO:0000256" key="4">
    <source>
        <dbReference type="ARBA" id="ARBA00022490"/>
    </source>
</evidence>